<dbReference type="GO" id="GO:0003677">
    <property type="term" value="F:DNA binding"/>
    <property type="evidence" value="ECO:0007669"/>
    <property type="project" value="InterPro"/>
</dbReference>
<sequence>MDNMTNTFVSRLRKVAGIEVKDPLDLGLSRINARLGMHGNHGGTDPRKPAKIRVEHTETRARSIFFAPDMDGQADSGEVVWVWAPTQGPSSPPTERAILLVGRTRSTVLGLLISPNAAHADDEAWLEIGSGEWDDSRRQCWVRLDRVLEVSEEQVRRKGILFPERRFERIANRLRQKYHWG</sequence>
<dbReference type="InterPro" id="IPR003477">
    <property type="entry name" value="PemK-like"/>
</dbReference>
<organism evidence="1 2">
    <name type="scientific">Corynebacterium ammoniagenes</name>
    <name type="common">Brevibacterium ammoniagenes</name>
    <dbReference type="NCBI Taxonomy" id="1697"/>
    <lineage>
        <taxon>Bacteria</taxon>
        <taxon>Bacillati</taxon>
        <taxon>Actinomycetota</taxon>
        <taxon>Actinomycetes</taxon>
        <taxon>Mycobacteriales</taxon>
        <taxon>Corynebacteriaceae</taxon>
        <taxon>Corynebacterium</taxon>
    </lineage>
</organism>
<gene>
    <name evidence="1" type="ORF">CAT723_04200</name>
</gene>
<dbReference type="EMBL" id="BQKK01000001">
    <property type="protein sequence ID" value="GJN41941.1"/>
    <property type="molecule type" value="Genomic_DNA"/>
</dbReference>
<protein>
    <recommendedName>
        <fullName evidence="3">PemK-like protein</fullName>
    </recommendedName>
</protein>
<dbReference type="AlphaFoldDB" id="A0AAV5G8W7"/>
<name>A0AAV5G8W7_CORAM</name>
<proteinExistence type="predicted"/>
<evidence type="ECO:0000313" key="2">
    <source>
        <dbReference type="Proteomes" id="UP001054925"/>
    </source>
</evidence>
<dbReference type="Pfam" id="PF02452">
    <property type="entry name" value="PemK_toxin"/>
    <property type="match status" value="1"/>
</dbReference>
<evidence type="ECO:0000313" key="1">
    <source>
        <dbReference type="EMBL" id="GJN41941.1"/>
    </source>
</evidence>
<dbReference type="SUPFAM" id="SSF50118">
    <property type="entry name" value="Cell growth inhibitor/plasmid maintenance toxic component"/>
    <property type="match status" value="1"/>
</dbReference>
<evidence type="ECO:0008006" key="3">
    <source>
        <dbReference type="Google" id="ProtNLM"/>
    </source>
</evidence>
<accession>A0AAV5G8W7</accession>
<dbReference type="Proteomes" id="UP001054925">
    <property type="component" value="Unassembled WGS sequence"/>
</dbReference>
<reference evidence="1" key="1">
    <citation type="submission" date="2021-12" db="EMBL/GenBank/DDBJ databases">
        <title>Draft genome sequence of Corynebacterium ammoniagenes strain T-723.</title>
        <authorList>
            <person name="Matsuzawa M."/>
            <person name="Hiratani M."/>
            <person name="Abe I."/>
            <person name="Tsuji Y."/>
            <person name="Nakamura J."/>
        </authorList>
    </citation>
    <scope>NUCLEOTIDE SEQUENCE</scope>
    <source>
        <strain evidence="1">T-723</strain>
    </source>
</reference>
<comment type="caution">
    <text evidence="1">The sequence shown here is derived from an EMBL/GenBank/DDBJ whole genome shotgun (WGS) entry which is preliminary data.</text>
</comment>